<comment type="caution">
    <text evidence="1">The sequence shown here is derived from an EMBL/GenBank/DDBJ whole genome shotgun (WGS) entry which is preliminary data.</text>
</comment>
<name>A0ACC2LEU8_PERAE</name>
<evidence type="ECO:0000313" key="1">
    <source>
        <dbReference type="EMBL" id="KAJ8631951.1"/>
    </source>
</evidence>
<dbReference type="EMBL" id="CM056816">
    <property type="protein sequence ID" value="KAJ8631951.1"/>
    <property type="molecule type" value="Genomic_DNA"/>
</dbReference>
<dbReference type="Proteomes" id="UP001234297">
    <property type="component" value="Chromosome 8"/>
</dbReference>
<keyword evidence="2" id="KW-1185">Reference proteome</keyword>
<gene>
    <name evidence="1" type="ORF">MRB53_025287</name>
</gene>
<proteinExistence type="predicted"/>
<protein>
    <submittedName>
        <fullName evidence="1">Uncharacterized protein</fullName>
    </submittedName>
</protein>
<reference evidence="1 2" key="1">
    <citation type="journal article" date="2022" name="Hortic Res">
        <title>A haplotype resolved chromosomal level avocado genome allows analysis of novel avocado genes.</title>
        <authorList>
            <person name="Nath O."/>
            <person name="Fletcher S.J."/>
            <person name="Hayward A."/>
            <person name="Shaw L.M."/>
            <person name="Masouleh A.K."/>
            <person name="Furtado A."/>
            <person name="Henry R.J."/>
            <person name="Mitter N."/>
        </authorList>
    </citation>
    <scope>NUCLEOTIDE SEQUENCE [LARGE SCALE GENOMIC DNA]</scope>
    <source>
        <strain evidence="2">cv. Hass</strain>
    </source>
</reference>
<sequence length="118" mass="13626">MQTNQILVETKAFIQFPDSRGLLSPYFFVAFLLRSPYFFIVGPLRSPYFFIVFPLRSPYFFIAVLLRCPPSFASIEFTIRKSLKQTDTLKLMTYGTSSLSFFVALLRSPQSSLPYENP</sequence>
<evidence type="ECO:0000313" key="2">
    <source>
        <dbReference type="Proteomes" id="UP001234297"/>
    </source>
</evidence>
<accession>A0ACC2LEU8</accession>
<organism evidence="1 2">
    <name type="scientific">Persea americana</name>
    <name type="common">Avocado</name>
    <dbReference type="NCBI Taxonomy" id="3435"/>
    <lineage>
        <taxon>Eukaryota</taxon>
        <taxon>Viridiplantae</taxon>
        <taxon>Streptophyta</taxon>
        <taxon>Embryophyta</taxon>
        <taxon>Tracheophyta</taxon>
        <taxon>Spermatophyta</taxon>
        <taxon>Magnoliopsida</taxon>
        <taxon>Magnoliidae</taxon>
        <taxon>Laurales</taxon>
        <taxon>Lauraceae</taxon>
        <taxon>Persea</taxon>
    </lineage>
</organism>